<sequence>MVCPNIKRLVVWSTLVFVLARFVDFSSSEFDPVRSQWTGSVEYLTSNKIYGEYIQPINEKVNPYVTELSDNYVRPSISKVTAITSDKYKVYLSNYVALACAKFTSSPVYDFWIEQKPRLDSFYAKSLVSFDKLRALTTRYIAIFVIESQRVLKLAAGKSCQCSCAAKKYIHDAYVTLKPQACAFYKSKVVPVSKEAWSQTLKYTRVAYEQSKQFYISTAQPLLEKYVYAHVRPLYVKYLAGYVDKLTQLLVKYYTLFRLNDALNASKKLISGSYDQALVYFNKDSYIPTEIEPTTSFEEDLPTDTDIDFEAAETVRVTDDSEDEIEPEAATTDDEVPLPQETPVVEGVTEEKDLKELDRTKSTDEEDNAVVLSLAEEISEWKRFIVESVQNIFKNFDTTISTMESEQIEEFQPKLSKALQDMTTKAQLNFQEINKAIYNIDSKTVLLDNGDEAEVDRNGNIIDHKITRQEIRDILAEKKDFLKERADAINILLRSFVSGLEAQAEEERTMIVDVYEEFAEVAINEFSKKMMYSSFASSFDNLQKGGDGENVRDWKDYLKIKKDLISNRDVLIDKAVEFPLVEKLLSEIYQTMKTLEQENGSYFAILRAQANLAFQEREQHEREVSQHLEEDEDYTITSTVIKYQTINVDGEVETNSAVVDEELEQDNEQKDAPTTETIESATENPKPTPLAVVDRPQRVYARAPPKPEHS</sequence>
<keyword evidence="2" id="KW-0732">Signal</keyword>
<feature type="compositionally biased region" description="Acidic residues" evidence="1">
    <location>
        <begin position="320"/>
        <end position="336"/>
    </location>
</feature>
<evidence type="ECO:0008006" key="5">
    <source>
        <dbReference type="Google" id="ProtNLM"/>
    </source>
</evidence>
<evidence type="ECO:0000313" key="3">
    <source>
        <dbReference type="EMBL" id="ODV74143.1"/>
    </source>
</evidence>
<dbReference type="AlphaFoldDB" id="A0A1E4S3X0"/>
<evidence type="ECO:0000313" key="4">
    <source>
        <dbReference type="Proteomes" id="UP000094389"/>
    </source>
</evidence>
<dbReference type="GeneID" id="30991733"/>
<organism evidence="3 4">
    <name type="scientific">Cyberlindnera jadinii (strain ATCC 18201 / CBS 1600 / BCRC 20928 / JCM 3617 / NBRC 0987 / NRRL Y-1542)</name>
    <name type="common">Torula yeast</name>
    <name type="synonym">Candida utilis</name>
    <dbReference type="NCBI Taxonomy" id="983966"/>
    <lineage>
        <taxon>Eukaryota</taxon>
        <taxon>Fungi</taxon>
        <taxon>Dikarya</taxon>
        <taxon>Ascomycota</taxon>
        <taxon>Saccharomycotina</taxon>
        <taxon>Saccharomycetes</taxon>
        <taxon>Phaffomycetales</taxon>
        <taxon>Phaffomycetaceae</taxon>
        <taxon>Cyberlindnera</taxon>
    </lineage>
</organism>
<feature type="signal peptide" evidence="2">
    <location>
        <begin position="1"/>
        <end position="28"/>
    </location>
</feature>
<name>A0A1E4S3X0_CYBJN</name>
<evidence type="ECO:0000256" key="1">
    <source>
        <dbReference type="SAM" id="MobiDB-lite"/>
    </source>
</evidence>
<feature type="region of interest" description="Disordered" evidence="1">
    <location>
        <begin position="316"/>
        <end position="342"/>
    </location>
</feature>
<dbReference type="OMA" id="IDHKITR"/>
<reference evidence="3 4" key="1">
    <citation type="journal article" date="2016" name="Proc. Natl. Acad. Sci. U.S.A.">
        <title>Comparative genomics of biotechnologically important yeasts.</title>
        <authorList>
            <person name="Riley R."/>
            <person name="Haridas S."/>
            <person name="Wolfe K.H."/>
            <person name="Lopes M.R."/>
            <person name="Hittinger C.T."/>
            <person name="Goeker M."/>
            <person name="Salamov A.A."/>
            <person name="Wisecaver J.H."/>
            <person name="Long T.M."/>
            <person name="Calvey C.H."/>
            <person name="Aerts A.L."/>
            <person name="Barry K.W."/>
            <person name="Choi C."/>
            <person name="Clum A."/>
            <person name="Coughlan A.Y."/>
            <person name="Deshpande S."/>
            <person name="Douglass A.P."/>
            <person name="Hanson S.J."/>
            <person name="Klenk H.-P."/>
            <person name="LaButti K.M."/>
            <person name="Lapidus A."/>
            <person name="Lindquist E.A."/>
            <person name="Lipzen A.M."/>
            <person name="Meier-Kolthoff J.P."/>
            <person name="Ohm R.A."/>
            <person name="Otillar R.P."/>
            <person name="Pangilinan J.L."/>
            <person name="Peng Y."/>
            <person name="Rokas A."/>
            <person name="Rosa C.A."/>
            <person name="Scheuner C."/>
            <person name="Sibirny A.A."/>
            <person name="Slot J.C."/>
            <person name="Stielow J.B."/>
            <person name="Sun H."/>
            <person name="Kurtzman C.P."/>
            <person name="Blackwell M."/>
            <person name="Grigoriev I.V."/>
            <person name="Jeffries T.W."/>
        </authorList>
    </citation>
    <scope>NUCLEOTIDE SEQUENCE [LARGE SCALE GENOMIC DNA]</scope>
    <source>
        <strain evidence="4">ATCC 18201 / CBS 1600 / BCRC 20928 / JCM 3617 / NBRC 0987 / NRRL Y-1542</strain>
    </source>
</reference>
<dbReference type="EMBL" id="KV453928">
    <property type="protein sequence ID" value="ODV74143.1"/>
    <property type="molecule type" value="Genomic_DNA"/>
</dbReference>
<accession>A0A1E4S3X0</accession>
<feature type="compositionally biased region" description="Polar residues" evidence="1">
    <location>
        <begin position="674"/>
        <end position="685"/>
    </location>
</feature>
<dbReference type="Proteomes" id="UP000094389">
    <property type="component" value="Unassembled WGS sequence"/>
</dbReference>
<feature type="region of interest" description="Disordered" evidence="1">
    <location>
        <begin position="660"/>
        <end position="710"/>
    </location>
</feature>
<dbReference type="RefSeq" id="XP_020071182.1">
    <property type="nucleotide sequence ID" value="XM_020217337.1"/>
</dbReference>
<protein>
    <recommendedName>
        <fullName evidence="5">Outer spore wall assembly protein SHE10</fullName>
    </recommendedName>
</protein>
<evidence type="ECO:0000256" key="2">
    <source>
        <dbReference type="SAM" id="SignalP"/>
    </source>
</evidence>
<dbReference type="OrthoDB" id="3260408at2759"/>
<gene>
    <name evidence="3" type="ORF">CYBJADRAFT_189267</name>
</gene>
<keyword evidence="4" id="KW-1185">Reference proteome</keyword>
<proteinExistence type="predicted"/>
<feature type="chain" id="PRO_5009162615" description="Outer spore wall assembly protein SHE10" evidence="2">
    <location>
        <begin position="29"/>
        <end position="710"/>
    </location>
</feature>